<comment type="caution">
    <text evidence="8">The sequence shown here is derived from an EMBL/GenBank/DDBJ whole genome shotgun (WGS) entry which is preliminary data.</text>
</comment>
<feature type="region of interest" description="Disordered" evidence="5">
    <location>
        <begin position="361"/>
        <end position="385"/>
    </location>
</feature>
<evidence type="ECO:0000256" key="5">
    <source>
        <dbReference type="SAM" id="MobiDB-lite"/>
    </source>
</evidence>
<evidence type="ECO:0000256" key="4">
    <source>
        <dbReference type="ARBA" id="ARBA00023136"/>
    </source>
</evidence>
<feature type="compositionally biased region" description="Polar residues" evidence="5">
    <location>
        <begin position="371"/>
        <end position="385"/>
    </location>
</feature>
<reference evidence="8 9" key="1">
    <citation type="submission" date="2020-08" db="EMBL/GenBank/DDBJ databases">
        <title>Sequencing the genomes of 1000 actinobacteria strains.</title>
        <authorList>
            <person name="Klenk H.-P."/>
        </authorList>
    </citation>
    <scope>NUCLEOTIDE SEQUENCE [LARGE SCALE GENOMIC DNA]</scope>
    <source>
        <strain evidence="8 9">DSM 44598</strain>
    </source>
</reference>
<dbReference type="Proteomes" id="UP000579647">
    <property type="component" value="Unassembled WGS sequence"/>
</dbReference>
<evidence type="ECO:0000259" key="7">
    <source>
        <dbReference type="Pfam" id="PF00924"/>
    </source>
</evidence>
<sequence>MSPAQWIAIGVAVAISMTLVFVFQWLLNHKLGKVWPMARYVVSRSAVTAYTAAAVVGANLALPSRGDVPWSTFQTIDHAMTILMIGTLTALILSLAYAATDMVLERLSVRNGDADRRARRLQTQVRLLRRVITSVVVVLAIAAILFTFEGVRALGAGLLASAGVIGIVAGVAAQSTLSNLFAGLQLAFSDALRIGDVVVVEGEWGRVEELSLVNVTIKIWDERRLVVPVANFTTTSFENWTKSGTNITAKVQLPLDWEVPVGELREEAGKLITASKFWDGRSWSCQVVDVTESGEVVVRVVASASDTGNQWNIACEIREHLVTWLVENYPQSLPRKRTEFVGGTEEESSYAEQFPTSAFRRATAASGAVHDSSNGTAQSGNAEEV</sequence>
<dbReference type="RefSeq" id="WP_184365273.1">
    <property type="nucleotide sequence ID" value="NZ_BAAAKM010000068.1"/>
</dbReference>
<dbReference type="Gene3D" id="2.30.30.60">
    <property type="match status" value="1"/>
</dbReference>
<dbReference type="GO" id="GO:0055085">
    <property type="term" value="P:transmembrane transport"/>
    <property type="evidence" value="ECO:0007669"/>
    <property type="project" value="InterPro"/>
</dbReference>
<organism evidence="8 9">
    <name type="scientific">Nocardiopsis metallicus</name>
    <dbReference type="NCBI Taxonomy" id="179819"/>
    <lineage>
        <taxon>Bacteria</taxon>
        <taxon>Bacillati</taxon>
        <taxon>Actinomycetota</taxon>
        <taxon>Actinomycetes</taxon>
        <taxon>Streptosporangiales</taxon>
        <taxon>Nocardiopsidaceae</taxon>
        <taxon>Nocardiopsis</taxon>
    </lineage>
</organism>
<dbReference type="EMBL" id="JACHDO010000001">
    <property type="protein sequence ID" value="MBB5491621.1"/>
    <property type="molecule type" value="Genomic_DNA"/>
</dbReference>
<dbReference type="SUPFAM" id="SSF50182">
    <property type="entry name" value="Sm-like ribonucleoproteins"/>
    <property type="match status" value="1"/>
</dbReference>
<feature type="transmembrane region" description="Helical" evidence="6">
    <location>
        <begin position="6"/>
        <end position="28"/>
    </location>
</feature>
<feature type="transmembrane region" description="Helical" evidence="6">
    <location>
        <begin position="127"/>
        <end position="148"/>
    </location>
</feature>
<evidence type="ECO:0000313" key="8">
    <source>
        <dbReference type="EMBL" id="MBB5491621.1"/>
    </source>
</evidence>
<evidence type="ECO:0000256" key="6">
    <source>
        <dbReference type="SAM" id="Phobius"/>
    </source>
</evidence>
<dbReference type="PANTHER" id="PTHR30566:SF25">
    <property type="entry name" value="INNER MEMBRANE PROTEIN"/>
    <property type="match status" value="1"/>
</dbReference>
<protein>
    <submittedName>
        <fullName evidence="8">Small-conductance mechanosensitive channel</fullName>
    </submittedName>
</protein>
<evidence type="ECO:0000256" key="3">
    <source>
        <dbReference type="ARBA" id="ARBA00022989"/>
    </source>
</evidence>
<proteinExistence type="predicted"/>
<dbReference type="Gene3D" id="1.10.287.1260">
    <property type="match status" value="1"/>
</dbReference>
<dbReference type="Pfam" id="PF00924">
    <property type="entry name" value="MS_channel_2nd"/>
    <property type="match status" value="1"/>
</dbReference>
<dbReference type="InterPro" id="IPR006685">
    <property type="entry name" value="MscS_channel_2nd"/>
</dbReference>
<feature type="domain" description="Mechanosensitive ion channel MscS" evidence="7">
    <location>
        <begin position="176"/>
        <end position="242"/>
    </location>
</feature>
<keyword evidence="9" id="KW-1185">Reference proteome</keyword>
<evidence type="ECO:0000256" key="2">
    <source>
        <dbReference type="ARBA" id="ARBA00022692"/>
    </source>
</evidence>
<keyword evidence="2 6" id="KW-0812">Transmembrane</keyword>
<accession>A0A840WF31</accession>
<keyword evidence="3 6" id="KW-1133">Transmembrane helix</keyword>
<feature type="transmembrane region" description="Helical" evidence="6">
    <location>
        <begin position="82"/>
        <end position="100"/>
    </location>
</feature>
<dbReference type="InterPro" id="IPR023408">
    <property type="entry name" value="MscS_beta-dom_sf"/>
</dbReference>
<dbReference type="PANTHER" id="PTHR30566">
    <property type="entry name" value="YNAI-RELATED MECHANOSENSITIVE ION CHANNEL"/>
    <property type="match status" value="1"/>
</dbReference>
<dbReference type="InterPro" id="IPR010920">
    <property type="entry name" value="LSM_dom_sf"/>
</dbReference>
<evidence type="ECO:0000256" key="1">
    <source>
        <dbReference type="ARBA" id="ARBA00004370"/>
    </source>
</evidence>
<gene>
    <name evidence="8" type="ORF">HNR07_002758</name>
</gene>
<dbReference type="AlphaFoldDB" id="A0A840WF31"/>
<feature type="transmembrane region" description="Helical" evidence="6">
    <location>
        <begin position="154"/>
        <end position="173"/>
    </location>
</feature>
<evidence type="ECO:0000313" key="9">
    <source>
        <dbReference type="Proteomes" id="UP000579647"/>
    </source>
</evidence>
<dbReference type="GO" id="GO:0016020">
    <property type="term" value="C:membrane"/>
    <property type="evidence" value="ECO:0007669"/>
    <property type="project" value="UniProtKB-SubCell"/>
</dbReference>
<feature type="transmembrane region" description="Helical" evidence="6">
    <location>
        <begin position="40"/>
        <end position="62"/>
    </location>
</feature>
<name>A0A840WF31_9ACTN</name>
<comment type="subcellular location">
    <subcellularLocation>
        <location evidence="1">Membrane</location>
    </subcellularLocation>
</comment>
<keyword evidence="4 6" id="KW-0472">Membrane</keyword>